<dbReference type="EMBL" id="BBRZ01000025">
    <property type="protein sequence ID" value="GAM56221.1"/>
    <property type="molecule type" value="Genomic_DNA"/>
</dbReference>
<organism evidence="7 8">
    <name type="scientific">Vibrio ishigakensis</name>
    <dbReference type="NCBI Taxonomy" id="1481914"/>
    <lineage>
        <taxon>Bacteria</taxon>
        <taxon>Pseudomonadati</taxon>
        <taxon>Pseudomonadota</taxon>
        <taxon>Gammaproteobacteria</taxon>
        <taxon>Vibrionales</taxon>
        <taxon>Vibrionaceae</taxon>
        <taxon>Vibrio</taxon>
    </lineage>
</organism>
<evidence type="ECO:0000256" key="1">
    <source>
        <dbReference type="ARBA" id="ARBA00004141"/>
    </source>
</evidence>
<comment type="caution">
    <text evidence="7">The sequence shown here is derived from an EMBL/GenBank/DDBJ whole genome shotgun (WGS) entry which is preliminary data.</text>
</comment>
<dbReference type="AlphaFoldDB" id="A0A0B8NQI5"/>
<sequence length="235" mass="26622">MKKVMLGFWIVVLGLSLLWFLSLLSGEQTFSLLFGAKALMQYTGYMAICLMAIVMVLSLRLQRVDNLLGGLDRSYRLHKWLAIASLVFSFIHFFWKDIAGLLASLGVYTEEPKREGTVKLHDQGREIAEQAGEIGFYIITILILVALTKFVPYHWFKKAHKIISLVFVVLVFHSIKLFGDAYWDSMVGTVFGVLMFISVIAAFYALFGRIGTGRRAKGKIVGLTLMMKWALLKRL</sequence>
<keyword evidence="3 5" id="KW-1133">Transmembrane helix</keyword>
<feature type="transmembrane region" description="Helical" evidence="5">
    <location>
        <begin position="162"/>
        <end position="179"/>
    </location>
</feature>
<proteinExistence type="predicted"/>
<protein>
    <recommendedName>
        <fullName evidence="6">Ferric oxidoreductase domain-containing protein</fullName>
    </recommendedName>
</protein>
<reference evidence="7 8" key="1">
    <citation type="submission" date="2015-01" db="EMBL/GenBank/DDBJ databases">
        <title>Vibrio sp. C1 JCM 19231 whole genome shotgun sequence.</title>
        <authorList>
            <person name="Sawabe T."/>
            <person name="Meirelles P."/>
            <person name="Feng G."/>
            <person name="Sayaka M."/>
            <person name="Hattori M."/>
            <person name="Ohkuma M."/>
        </authorList>
    </citation>
    <scope>NUCLEOTIDE SEQUENCE [LARGE SCALE GENOMIC DNA]</scope>
    <source>
        <strain evidence="8">JCM 19231</strain>
    </source>
</reference>
<feature type="transmembrane region" description="Helical" evidence="5">
    <location>
        <begin position="80"/>
        <end position="95"/>
    </location>
</feature>
<feature type="transmembrane region" description="Helical" evidence="5">
    <location>
        <begin position="42"/>
        <end position="59"/>
    </location>
</feature>
<dbReference type="Proteomes" id="UP000031671">
    <property type="component" value="Unassembled WGS sequence"/>
</dbReference>
<dbReference type="GO" id="GO:0016020">
    <property type="term" value="C:membrane"/>
    <property type="evidence" value="ECO:0007669"/>
    <property type="project" value="UniProtKB-SubCell"/>
</dbReference>
<comment type="subcellular location">
    <subcellularLocation>
        <location evidence="1">Membrane</location>
        <topology evidence="1">Multi-pass membrane protein</topology>
    </subcellularLocation>
</comment>
<accession>A0A0B8NQI5</accession>
<keyword evidence="8" id="KW-1185">Reference proteome</keyword>
<evidence type="ECO:0000256" key="2">
    <source>
        <dbReference type="ARBA" id="ARBA00022692"/>
    </source>
</evidence>
<dbReference type="Pfam" id="PF01794">
    <property type="entry name" value="Ferric_reduct"/>
    <property type="match status" value="1"/>
</dbReference>
<evidence type="ECO:0000313" key="7">
    <source>
        <dbReference type="EMBL" id="GAM56221.1"/>
    </source>
</evidence>
<keyword evidence="4 5" id="KW-0472">Membrane</keyword>
<evidence type="ECO:0000259" key="6">
    <source>
        <dbReference type="Pfam" id="PF01794"/>
    </source>
</evidence>
<evidence type="ECO:0000256" key="5">
    <source>
        <dbReference type="SAM" id="Phobius"/>
    </source>
</evidence>
<gene>
    <name evidence="7" type="ORF">JCM19231_850</name>
</gene>
<dbReference type="InterPro" id="IPR013130">
    <property type="entry name" value="Fe3_Rdtase_TM_dom"/>
</dbReference>
<evidence type="ECO:0000256" key="3">
    <source>
        <dbReference type="ARBA" id="ARBA00022989"/>
    </source>
</evidence>
<name>A0A0B8NQI5_9VIBR</name>
<feature type="transmembrane region" description="Helical" evidence="5">
    <location>
        <begin position="134"/>
        <end position="155"/>
    </location>
</feature>
<keyword evidence="2 5" id="KW-0812">Transmembrane</keyword>
<feature type="domain" description="Ferric oxidoreductase" evidence="6">
    <location>
        <begin position="43"/>
        <end position="171"/>
    </location>
</feature>
<evidence type="ECO:0000256" key="4">
    <source>
        <dbReference type="ARBA" id="ARBA00023136"/>
    </source>
</evidence>
<evidence type="ECO:0000313" key="8">
    <source>
        <dbReference type="Proteomes" id="UP000031671"/>
    </source>
</evidence>
<feature type="transmembrane region" description="Helical" evidence="5">
    <location>
        <begin position="185"/>
        <end position="207"/>
    </location>
</feature>
<reference evidence="7 8" key="2">
    <citation type="submission" date="2015-01" db="EMBL/GenBank/DDBJ databases">
        <authorList>
            <consortium name="NBRP consortium"/>
            <person name="Sawabe T."/>
            <person name="Meirelles P."/>
            <person name="Feng G."/>
            <person name="Sayaka M."/>
            <person name="Hattori M."/>
            <person name="Ohkuma M."/>
        </authorList>
    </citation>
    <scope>NUCLEOTIDE SEQUENCE [LARGE SCALE GENOMIC DNA]</scope>
    <source>
        <strain evidence="8">JCM 19231</strain>
    </source>
</reference>